<reference evidence="9 10" key="1">
    <citation type="submission" date="2014-07" db="EMBL/GenBank/DDBJ databases">
        <title>Draft genome sequence of Thalassospira profundimaris R8-17.</title>
        <authorList>
            <person name="Lai Q."/>
            <person name="Shao Z."/>
        </authorList>
    </citation>
    <scope>NUCLEOTIDE SEQUENCE [LARGE SCALE GENOMIC DNA]</scope>
    <source>
        <strain evidence="9 10">R8-17</strain>
    </source>
</reference>
<evidence type="ECO:0000313" key="9">
    <source>
        <dbReference type="EMBL" id="RCK25437.1"/>
    </source>
</evidence>
<name>A0A367VJQ5_9PROT</name>
<dbReference type="PANTHER" id="PTHR21235">
    <property type="entry name" value="IMIDAZOLE GLYCEROL PHOSPHATE SYNTHASE SUBUNIT HISF/H IGP SYNTHASE SUBUNIT HISF/H"/>
    <property type="match status" value="1"/>
</dbReference>
<sequence length="281" mass="30703">MAIRRLIGSILVLNGVAVQSFGFRRYLPIGDPAICAEFLNRWGIDEICLLDISPNRGKRGPDIEMIKSIASKAFVPMSYGGGLQEISDVHRVFAVGVDKVVVTEASGDILFLQNITEHYGRQAVVAGVDYHDRTATVCGDLPIDPVERAVFLSENGAGELLLHNMKKDGSQSGYDIGLLAEVSRAVTVPVIAMGGIGHSAHAVKCLKDTSVAAIAAGNILNHTEHSVAILKEAIHRQGFRMRQDLPFNHDLSKIGQDDRLMKRDESWLDDLGFVHVEREKI</sequence>
<evidence type="ECO:0000256" key="1">
    <source>
        <dbReference type="ARBA" id="ARBA00009667"/>
    </source>
</evidence>
<evidence type="ECO:0000256" key="4">
    <source>
        <dbReference type="ARBA" id="ARBA00023102"/>
    </source>
</evidence>
<protein>
    <recommendedName>
        <fullName evidence="2">Imidazole glycerol phosphate synthase subunit HisF</fullName>
    </recommendedName>
    <alternativeName>
        <fullName evidence="6">IGP synthase subunit HisF</fullName>
    </alternativeName>
    <alternativeName>
        <fullName evidence="7">ImGP synthase subunit HisF</fullName>
    </alternativeName>
</protein>
<organism evidence="9 10">
    <name type="scientific">Thalassospira profundimaris</name>
    <dbReference type="NCBI Taxonomy" id="502049"/>
    <lineage>
        <taxon>Bacteria</taxon>
        <taxon>Pseudomonadati</taxon>
        <taxon>Pseudomonadota</taxon>
        <taxon>Alphaproteobacteria</taxon>
        <taxon>Rhodospirillales</taxon>
        <taxon>Thalassospiraceae</taxon>
        <taxon>Thalassospira</taxon>
    </lineage>
</organism>
<evidence type="ECO:0000313" key="10">
    <source>
        <dbReference type="Proteomes" id="UP000253061"/>
    </source>
</evidence>
<dbReference type="RefSeq" id="WP_062956481.1">
    <property type="nucleotide sequence ID" value="NZ_JPWB01000001.1"/>
</dbReference>
<proteinExistence type="inferred from homology"/>
<dbReference type="AlphaFoldDB" id="A0A367VJQ5"/>
<evidence type="ECO:0000256" key="7">
    <source>
        <dbReference type="ARBA" id="ARBA00032401"/>
    </source>
</evidence>
<comment type="pathway">
    <text evidence="5">Amino-acid biosynthesis.</text>
</comment>
<dbReference type="InterPro" id="IPR013785">
    <property type="entry name" value="Aldolase_TIM"/>
</dbReference>
<dbReference type="InterPro" id="IPR050064">
    <property type="entry name" value="IGPS_HisA/HisF"/>
</dbReference>
<dbReference type="GO" id="GO:0000107">
    <property type="term" value="F:imidazoleglycerol-phosphate synthase activity"/>
    <property type="evidence" value="ECO:0007669"/>
    <property type="project" value="TreeGrafter"/>
</dbReference>
<dbReference type="Proteomes" id="UP000253061">
    <property type="component" value="Unassembled WGS sequence"/>
</dbReference>
<gene>
    <name evidence="9" type="ORF">TH6_02145</name>
</gene>
<dbReference type="GO" id="GO:0000105">
    <property type="term" value="P:L-histidine biosynthetic process"/>
    <property type="evidence" value="ECO:0007669"/>
    <property type="project" value="UniProtKB-KW"/>
</dbReference>
<accession>A0A367VJQ5</accession>
<evidence type="ECO:0000256" key="2">
    <source>
        <dbReference type="ARBA" id="ARBA00016318"/>
    </source>
</evidence>
<keyword evidence="4 8" id="KW-0368">Histidine biosynthesis</keyword>
<dbReference type="Gene3D" id="3.20.20.70">
    <property type="entry name" value="Aldolase class I"/>
    <property type="match status" value="1"/>
</dbReference>
<keyword evidence="3 8" id="KW-0028">Amino-acid biosynthesis</keyword>
<comment type="similarity">
    <text evidence="1 8">Belongs to the HisA/HisF family.</text>
</comment>
<evidence type="ECO:0000256" key="5">
    <source>
        <dbReference type="ARBA" id="ARBA00029440"/>
    </source>
</evidence>
<dbReference type="EMBL" id="JPWB01000001">
    <property type="protein sequence ID" value="RCK25437.1"/>
    <property type="molecule type" value="Genomic_DNA"/>
</dbReference>
<dbReference type="InterPro" id="IPR011060">
    <property type="entry name" value="RibuloseP-bd_barrel"/>
</dbReference>
<dbReference type="PANTHER" id="PTHR21235:SF2">
    <property type="entry name" value="IMIDAZOLE GLYCEROL PHOSPHATE SYNTHASE HISHF"/>
    <property type="match status" value="1"/>
</dbReference>
<comment type="caution">
    <text evidence="9">The sequence shown here is derived from an EMBL/GenBank/DDBJ whole genome shotgun (WGS) entry which is preliminary data.</text>
</comment>
<dbReference type="Pfam" id="PF00977">
    <property type="entry name" value="His_biosynth"/>
    <property type="match status" value="1"/>
</dbReference>
<evidence type="ECO:0000256" key="3">
    <source>
        <dbReference type="ARBA" id="ARBA00022605"/>
    </source>
</evidence>
<dbReference type="SUPFAM" id="SSF51366">
    <property type="entry name" value="Ribulose-phoshate binding barrel"/>
    <property type="match status" value="1"/>
</dbReference>
<evidence type="ECO:0000256" key="8">
    <source>
        <dbReference type="RuleBase" id="RU003657"/>
    </source>
</evidence>
<dbReference type="InterPro" id="IPR006062">
    <property type="entry name" value="His_biosynth"/>
</dbReference>
<evidence type="ECO:0000256" key="6">
    <source>
        <dbReference type="ARBA" id="ARBA00031409"/>
    </source>
</evidence>